<gene>
    <name evidence="2" type="ORF">KCQ71_13980</name>
</gene>
<feature type="region of interest" description="Disordered" evidence="1">
    <location>
        <begin position="54"/>
        <end position="73"/>
    </location>
</feature>
<dbReference type="RefSeq" id="WP_223406909.1">
    <property type="nucleotide sequence ID" value="NZ_JAGSHT010000013.1"/>
</dbReference>
<evidence type="ECO:0000313" key="2">
    <source>
        <dbReference type="EMBL" id="MBZ2197270.1"/>
    </source>
</evidence>
<dbReference type="Proteomes" id="UP000826651">
    <property type="component" value="Unassembled WGS sequence"/>
</dbReference>
<reference evidence="2 3" key="1">
    <citation type="submission" date="2021-04" db="EMBL/GenBank/DDBJ databases">
        <title>Ruania sp. nov., isolated from sandy soil of mangrove forest.</title>
        <authorList>
            <person name="Ge X."/>
            <person name="Huang R."/>
            <person name="Liu W."/>
        </authorList>
    </citation>
    <scope>NUCLEOTIDE SEQUENCE [LARGE SCALE GENOMIC DNA]</scope>
    <source>
        <strain evidence="2 3">N2-46</strain>
    </source>
</reference>
<evidence type="ECO:0000256" key="1">
    <source>
        <dbReference type="SAM" id="MobiDB-lite"/>
    </source>
</evidence>
<keyword evidence="3" id="KW-1185">Reference proteome</keyword>
<evidence type="ECO:0000313" key="3">
    <source>
        <dbReference type="Proteomes" id="UP000826651"/>
    </source>
</evidence>
<proteinExistence type="predicted"/>
<protein>
    <submittedName>
        <fullName evidence="2">Uncharacterized protein</fullName>
    </submittedName>
</protein>
<comment type="caution">
    <text evidence="2">The sequence shown here is derived from an EMBL/GenBank/DDBJ whole genome shotgun (WGS) entry which is preliminary data.</text>
</comment>
<organism evidence="2 3">
    <name type="scientific">Occultella gossypii</name>
    <dbReference type="NCBI Taxonomy" id="2800820"/>
    <lineage>
        <taxon>Bacteria</taxon>
        <taxon>Bacillati</taxon>
        <taxon>Actinomycetota</taxon>
        <taxon>Actinomycetes</taxon>
        <taxon>Micrococcales</taxon>
        <taxon>Ruaniaceae</taxon>
        <taxon>Occultella</taxon>
    </lineage>
</organism>
<accession>A0ABS7SAQ3</accession>
<dbReference type="EMBL" id="JAGSHT010000013">
    <property type="protein sequence ID" value="MBZ2197270.1"/>
    <property type="molecule type" value="Genomic_DNA"/>
</dbReference>
<name>A0ABS7SAQ3_9MICO</name>
<sequence length="73" mass="7947">MKVRIKVRPTGSVNGHPWPAVGEVIDLADVSALGMIEAGQVEVVTERAAKVETRPAKDTAAAETRIRTRRRKV</sequence>